<feature type="domain" description="PafC HTH" evidence="2">
    <location>
        <begin position="345"/>
        <end position="457"/>
    </location>
</feature>
<evidence type="ECO:0000259" key="1">
    <source>
        <dbReference type="Pfam" id="PF13280"/>
    </source>
</evidence>
<gene>
    <name evidence="4" type="ORF">SAMN04489742_4133</name>
</gene>
<feature type="domain" description="WCX" evidence="3">
    <location>
        <begin position="247"/>
        <end position="316"/>
    </location>
</feature>
<dbReference type="OrthoDB" id="3268930at2"/>
<reference evidence="4 5" key="1">
    <citation type="submission" date="2016-10" db="EMBL/GenBank/DDBJ databases">
        <authorList>
            <person name="de Groot N.N."/>
        </authorList>
    </citation>
    <scope>NUCLEOTIDE SEQUENCE [LARGE SCALE GENOMIC DNA]</scope>
    <source>
        <strain evidence="4 5">DSM 20117</strain>
    </source>
</reference>
<evidence type="ECO:0000313" key="4">
    <source>
        <dbReference type="EMBL" id="SDR13473.1"/>
    </source>
</evidence>
<dbReference type="InterPro" id="IPR026881">
    <property type="entry name" value="WYL_dom"/>
</dbReference>
<organism evidence="4 5">
    <name type="scientific">Crystallibacter crystallopoietes</name>
    <dbReference type="NCBI Taxonomy" id="37928"/>
    <lineage>
        <taxon>Bacteria</taxon>
        <taxon>Bacillati</taxon>
        <taxon>Actinomycetota</taxon>
        <taxon>Actinomycetes</taxon>
        <taxon>Micrococcales</taxon>
        <taxon>Micrococcaceae</taxon>
        <taxon>Crystallibacter</taxon>
    </lineage>
</organism>
<dbReference type="AlphaFoldDB" id="A0A1H1GK56"/>
<dbReference type="PANTHER" id="PTHR34580">
    <property type="match status" value="1"/>
</dbReference>
<proteinExistence type="predicted"/>
<name>A0A1H1GK56_9MICC</name>
<feature type="domain" description="WYL" evidence="1">
    <location>
        <begin position="150"/>
        <end position="215"/>
    </location>
</feature>
<accession>A0A1H1GK56</accession>
<dbReference type="PANTHER" id="PTHR34580:SF1">
    <property type="entry name" value="PROTEIN PAFC"/>
    <property type="match status" value="1"/>
</dbReference>
<feature type="domain" description="WYL" evidence="1">
    <location>
        <begin position="485"/>
        <end position="550"/>
    </location>
</feature>
<dbReference type="Pfam" id="PF13280">
    <property type="entry name" value="WYL"/>
    <property type="match status" value="2"/>
</dbReference>
<evidence type="ECO:0000313" key="5">
    <source>
        <dbReference type="Proteomes" id="UP000181917"/>
    </source>
</evidence>
<dbReference type="InterPro" id="IPR051534">
    <property type="entry name" value="CBASS_pafABC_assoc_protein"/>
</dbReference>
<dbReference type="STRING" id="37928.SAMN04489742_4133"/>
<sequence length="665" mass="73227">MSASKTERLLNLLIALLERRRGYSKEELRALIPPYKEASSEEAFNRLFERDKDDLREMGIPVQTFIEDAFFDLDSGVTRYRIDRETYRLPELSFTPEESAVLSLASRIWQQASLGSAAARAVRRLDVRGALAEGDSLIGIEPRIRTAEPAFDELLKAVMDRYPVSFEYRAASSGGVSVRHVEPWGLGNRFGHWYLVGNDLDRGDERTFRLTRITSKVKKLSGTYLVPEEFTMRAALESLVPDRQQGTATLLLRQGHAHSLRTAASTVDAGPHGWDTVTCTFGDIETFAEEVASHGANAYAVDPVELKDAVIRRFNGALESMTQAPPSYDLGSTARPARTKSSSLDRLPRLLDLVSYVSAHPGAPLNETAEKFGVSPDQLGKDLSLLFVCGAPGYGPDQLIDAYWEDGSIYIGNADEIAQPVRLSIDEALSLVVGLQALETVPGVGDRPALRSALSKLLDATGGDRGLHRAIAADFDADTRTEEVLALQDAVAASETLTIEYLVPSRDEMTVRDIDPVQVFAVDGHWYTEAWCHGQQAIRQFRADRIRSLRRTGQHFQQPEARSSQFPQALFTPRDTDELVVLKISSRLAELAEHYNAERRVVLDNGDVVAELRLGSTAIITPLVARHGGEVTILEPASLALAARAWLAAALEVYSENSKLDGLDS</sequence>
<evidence type="ECO:0000259" key="3">
    <source>
        <dbReference type="Pfam" id="PF25583"/>
    </source>
</evidence>
<dbReference type="Pfam" id="PF19187">
    <property type="entry name" value="HTH_PafC"/>
    <property type="match status" value="1"/>
</dbReference>
<dbReference type="InterPro" id="IPR057727">
    <property type="entry name" value="WCX_dom"/>
</dbReference>
<keyword evidence="5" id="KW-1185">Reference proteome</keyword>
<dbReference type="EMBL" id="FNKH01000002">
    <property type="protein sequence ID" value="SDR13473.1"/>
    <property type="molecule type" value="Genomic_DNA"/>
</dbReference>
<dbReference type="InterPro" id="IPR043839">
    <property type="entry name" value="PafC_HTH"/>
</dbReference>
<dbReference type="Proteomes" id="UP000181917">
    <property type="component" value="Unassembled WGS sequence"/>
</dbReference>
<dbReference type="Pfam" id="PF25583">
    <property type="entry name" value="WCX"/>
    <property type="match status" value="2"/>
</dbReference>
<dbReference type="KEGG" id="acry:AC20117_18720"/>
<protein>
    <submittedName>
        <fullName evidence="4">Transcriptional regulator</fullName>
    </submittedName>
</protein>
<evidence type="ECO:0000259" key="2">
    <source>
        <dbReference type="Pfam" id="PF19187"/>
    </source>
</evidence>
<dbReference type="RefSeq" id="WP_074702369.1">
    <property type="nucleotide sequence ID" value="NZ_CP018863.1"/>
</dbReference>
<dbReference type="PROSITE" id="PS52050">
    <property type="entry name" value="WYL"/>
    <property type="match status" value="2"/>
</dbReference>
<feature type="domain" description="WCX" evidence="3">
    <location>
        <begin position="578"/>
        <end position="651"/>
    </location>
</feature>